<feature type="domain" description="RNA polymerase sigma factor 70 region 4 type 2" evidence="3">
    <location>
        <begin position="99"/>
        <end position="149"/>
    </location>
</feature>
<dbReference type="InterPro" id="IPR007627">
    <property type="entry name" value="RNA_pol_sigma70_r2"/>
</dbReference>
<dbReference type="InterPro" id="IPR013324">
    <property type="entry name" value="RNA_pol_sigma_r3/r4-like"/>
</dbReference>
<dbReference type="Gene3D" id="1.10.10.10">
    <property type="entry name" value="Winged helix-like DNA-binding domain superfamily/Winged helix DNA-binding domain"/>
    <property type="match status" value="1"/>
</dbReference>
<dbReference type="SUPFAM" id="SSF88659">
    <property type="entry name" value="Sigma3 and sigma4 domains of RNA polymerase sigma factors"/>
    <property type="match status" value="1"/>
</dbReference>
<evidence type="ECO:0000259" key="2">
    <source>
        <dbReference type="Pfam" id="PF04542"/>
    </source>
</evidence>
<dbReference type="Pfam" id="PF08281">
    <property type="entry name" value="Sigma70_r4_2"/>
    <property type="match status" value="1"/>
</dbReference>
<evidence type="ECO:0000313" key="5">
    <source>
        <dbReference type="Proteomes" id="UP000305848"/>
    </source>
</evidence>
<dbReference type="GO" id="GO:0016987">
    <property type="term" value="F:sigma factor activity"/>
    <property type="evidence" value="ECO:0007669"/>
    <property type="project" value="InterPro"/>
</dbReference>
<dbReference type="SUPFAM" id="SSF54427">
    <property type="entry name" value="NTF2-like"/>
    <property type="match status" value="1"/>
</dbReference>
<comment type="caution">
    <text evidence="4">The sequence shown here is derived from an EMBL/GenBank/DDBJ whole genome shotgun (WGS) entry which is preliminary data.</text>
</comment>
<dbReference type="InterPro" id="IPR032710">
    <property type="entry name" value="NTF2-like_dom_sf"/>
</dbReference>
<keyword evidence="5" id="KW-1185">Reference proteome</keyword>
<dbReference type="SUPFAM" id="SSF88946">
    <property type="entry name" value="Sigma2 domain of RNA polymerase sigma factors"/>
    <property type="match status" value="1"/>
</dbReference>
<dbReference type="OrthoDB" id="3211555at2"/>
<dbReference type="CDD" id="cd06171">
    <property type="entry name" value="Sigma70_r4"/>
    <property type="match status" value="1"/>
</dbReference>
<dbReference type="AlphaFoldDB" id="A0A4U3L4S2"/>
<dbReference type="InterPro" id="IPR052704">
    <property type="entry name" value="ECF_Sigma-70_Domain"/>
</dbReference>
<dbReference type="Proteomes" id="UP000305848">
    <property type="component" value="Unassembled WGS sequence"/>
</dbReference>
<dbReference type="GO" id="GO:0003677">
    <property type="term" value="F:DNA binding"/>
    <property type="evidence" value="ECO:0007669"/>
    <property type="project" value="InterPro"/>
</dbReference>
<dbReference type="Pfam" id="PF04542">
    <property type="entry name" value="Sigma70_r2"/>
    <property type="match status" value="1"/>
</dbReference>
<dbReference type="EMBL" id="SZQL01000007">
    <property type="protein sequence ID" value="TKK68577.1"/>
    <property type="molecule type" value="Genomic_DNA"/>
</dbReference>
<dbReference type="InterPro" id="IPR013249">
    <property type="entry name" value="RNA_pol_sigma70_r4_t2"/>
</dbReference>
<accession>A0A4U3L4S2</accession>
<dbReference type="InterPro" id="IPR036388">
    <property type="entry name" value="WH-like_DNA-bd_sf"/>
</dbReference>
<dbReference type="PANTHER" id="PTHR30173:SF36">
    <property type="entry name" value="ECF RNA POLYMERASE SIGMA FACTOR SIGJ"/>
    <property type="match status" value="1"/>
</dbReference>
<dbReference type="RefSeq" id="WP_137261765.1">
    <property type="nucleotide sequence ID" value="NZ_SZQL01000007.1"/>
</dbReference>
<protein>
    <submittedName>
        <fullName evidence="4">Sigma-70 family RNA polymerase sigma factor</fullName>
    </submittedName>
</protein>
<proteinExistence type="predicted"/>
<dbReference type="GO" id="GO:0006352">
    <property type="term" value="P:DNA-templated transcription initiation"/>
    <property type="evidence" value="ECO:0007669"/>
    <property type="project" value="InterPro"/>
</dbReference>
<gene>
    <name evidence="4" type="ORF">FC093_10675</name>
</gene>
<dbReference type="InterPro" id="IPR013325">
    <property type="entry name" value="RNA_pol_sigma_r2"/>
</dbReference>
<reference evidence="4 5" key="1">
    <citation type="submission" date="2019-05" db="EMBL/GenBank/DDBJ databases">
        <title>Panacibacter sp. strain 17mud1-8 Genome sequencing and assembly.</title>
        <authorList>
            <person name="Chhetri G."/>
        </authorList>
    </citation>
    <scope>NUCLEOTIDE SEQUENCE [LARGE SCALE GENOMIC DNA]</scope>
    <source>
        <strain evidence="4 5">17mud1-8</strain>
    </source>
</reference>
<evidence type="ECO:0000259" key="3">
    <source>
        <dbReference type="Pfam" id="PF08281"/>
    </source>
</evidence>
<dbReference type="NCBIfam" id="TIGR02937">
    <property type="entry name" value="sigma70-ECF"/>
    <property type="match status" value="1"/>
</dbReference>
<organism evidence="4 5">
    <name type="scientific">Ilyomonas limi</name>
    <dbReference type="NCBI Taxonomy" id="2575867"/>
    <lineage>
        <taxon>Bacteria</taxon>
        <taxon>Pseudomonadati</taxon>
        <taxon>Bacteroidota</taxon>
        <taxon>Chitinophagia</taxon>
        <taxon>Chitinophagales</taxon>
        <taxon>Chitinophagaceae</taxon>
        <taxon>Ilyomonas</taxon>
    </lineage>
</organism>
<dbReference type="Gene3D" id="3.10.450.50">
    <property type="match status" value="1"/>
</dbReference>
<feature type="domain" description="RNA polymerase sigma-70 region 2" evidence="2">
    <location>
        <begin position="4"/>
        <end position="65"/>
    </location>
</feature>
<sequence>MEDIRKLLTTYAYNILGSYEDAKDIVQDAYLKFYNIDDNGSIEDKKSYLVRTVINLSINLKKRKNKLLSQYPGEYLPEPLATEKADTNIVRQDILSYSLLVLLDKLNPKQRAVFILKEAFEYDHKEISEVLHITEENSRKMLSRAKQELKNPGTVVNTAYYKEYVEKYLQAIYNGDVEELENLLHDDISIISDGGGKASALLRPLYGKSLAAKFLVGIFRKFYSTSDTRIQKANINHQPGLLLYKNQQLSVCQVFEFDNGNICRIYFVRNPDKLRAL</sequence>
<evidence type="ECO:0000313" key="4">
    <source>
        <dbReference type="EMBL" id="TKK68577.1"/>
    </source>
</evidence>
<evidence type="ECO:0000256" key="1">
    <source>
        <dbReference type="ARBA" id="ARBA00011344"/>
    </source>
</evidence>
<name>A0A4U3L4S2_9BACT</name>
<dbReference type="PANTHER" id="PTHR30173">
    <property type="entry name" value="SIGMA 19 FACTOR"/>
    <property type="match status" value="1"/>
</dbReference>
<dbReference type="Gene3D" id="1.10.1740.10">
    <property type="match status" value="1"/>
</dbReference>
<comment type="subunit">
    <text evidence="1">Interacts transiently with the RNA polymerase catalytic core formed by RpoA, RpoB, RpoC and RpoZ (2 alpha, 1 beta, 1 beta' and 1 omega subunit) to form the RNA polymerase holoenzyme that can initiate transcription.</text>
</comment>
<dbReference type="InterPro" id="IPR014284">
    <property type="entry name" value="RNA_pol_sigma-70_dom"/>
</dbReference>